<dbReference type="EMBL" id="JACASF010000015">
    <property type="protein sequence ID" value="KAF6429934.1"/>
    <property type="molecule type" value="Genomic_DNA"/>
</dbReference>
<protein>
    <submittedName>
        <fullName evidence="2">Mitochondrial translational initiation factor 2</fullName>
    </submittedName>
</protein>
<keyword evidence="2" id="KW-0648">Protein biosynthesis</keyword>
<feature type="region of interest" description="Disordered" evidence="1">
    <location>
        <begin position="150"/>
        <end position="184"/>
    </location>
</feature>
<evidence type="ECO:0000313" key="2">
    <source>
        <dbReference type="EMBL" id="KAF6429934.1"/>
    </source>
</evidence>
<reference evidence="2 3" key="1">
    <citation type="journal article" date="2020" name="Nature">
        <title>Six reference-quality genomes reveal evolution of bat adaptations.</title>
        <authorList>
            <person name="Jebb D."/>
            <person name="Huang Z."/>
            <person name="Pippel M."/>
            <person name="Hughes G.M."/>
            <person name="Lavrichenko K."/>
            <person name="Devanna P."/>
            <person name="Winkler S."/>
            <person name="Jermiin L.S."/>
            <person name="Skirmuntt E.C."/>
            <person name="Katzourakis A."/>
            <person name="Burkitt-Gray L."/>
            <person name="Ray D.A."/>
            <person name="Sullivan K.A.M."/>
            <person name="Roscito J.G."/>
            <person name="Kirilenko B.M."/>
            <person name="Davalos L.M."/>
            <person name="Corthals A.P."/>
            <person name="Power M.L."/>
            <person name="Jones G."/>
            <person name="Ransome R.D."/>
            <person name="Dechmann D.K.N."/>
            <person name="Locatelli A.G."/>
            <person name="Puechmaille S.J."/>
            <person name="Fedrigo O."/>
            <person name="Jarvis E.D."/>
            <person name="Hiller M."/>
            <person name="Vernes S.C."/>
            <person name="Myers E.W."/>
            <person name="Teeling E.C."/>
        </authorList>
    </citation>
    <scope>NUCLEOTIDE SEQUENCE [LARGE SCALE GENOMIC DNA]</scope>
    <source>
        <strain evidence="2">MMolMol1</strain>
        <tissue evidence="2">Muscle</tissue>
    </source>
</reference>
<keyword evidence="3" id="KW-1185">Reference proteome</keyword>
<proteinExistence type="predicted"/>
<gene>
    <name evidence="2" type="ORF">HJG59_012589</name>
</gene>
<evidence type="ECO:0000313" key="3">
    <source>
        <dbReference type="Proteomes" id="UP000550707"/>
    </source>
</evidence>
<dbReference type="AlphaFoldDB" id="A0A7J8E3F1"/>
<feature type="compositionally biased region" description="Polar residues" evidence="1">
    <location>
        <begin position="171"/>
        <end position="184"/>
    </location>
</feature>
<dbReference type="GO" id="GO:0003743">
    <property type="term" value="F:translation initiation factor activity"/>
    <property type="evidence" value="ECO:0007669"/>
    <property type="project" value="UniProtKB-KW"/>
</dbReference>
<comment type="caution">
    <text evidence="2">The sequence shown here is derived from an EMBL/GenBank/DDBJ whole genome shotgun (WGS) entry which is preliminary data.</text>
</comment>
<sequence length="184" mass="21843">MNQKMLKLENLLRFHTVCRELHSLGQRRTLAQWRHVFSSAYPVWTAQQYTRPWQTDVLFGAAFSQYRLLVTKKEERPRKSQLSSTKSKKEVEVWIGITVEELARVMEKDIGKPYNIVRKIWEHGIPNTFFFFYSHPRIFLHLSSDRMGRKRERHRRERDTSSDCHLPDPSQGRSGPQANTLTTE</sequence>
<evidence type="ECO:0000256" key="1">
    <source>
        <dbReference type="SAM" id="MobiDB-lite"/>
    </source>
</evidence>
<dbReference type="Proteomes" id="UP000550707">
    <property type="component" value="Unassembled WGS sequence"/>
</dbReference>
<keyword evidence="2" id="KW-0396">Initiation factor</keyword>
<accession>A0A7J8E3F1</accession>
<organism evidence="2 3">
    <name type="scientific">Molossus molossus</name>
    <name type="common">Pallas' mastiff bat</name>
    <name type="synonym">Vespertilio molossus</name>
    <dbReference type="NCBI Taxonomy" id="27622"/>
    <lineage>
        <taxon>Eukaryota</taxon>
        <taxon>Metazoa</taxon>
        <taxon>Chordata</taxon>
        <taxon>Craniata</taxon>
        <taxon>Vertebrata</taxon>
        <taxon>Euteleostomi</taxon>
        <taxon>Mammalia</taxon>
        <taxon>Eutheria</taxon>
        <taxon>Laurasiatheria</taxon>
        <taxon>Chiroptera</taxon>
        <taxon>Yangochiroptera</taxon>
        <taxon>Molossidae</taxon>
        <taxon>Molossus</taxon>
    </lineage>
</organism>
<name>A0A7J8E3F1_MOLMO</name>
<feature type="compositionally biased region" description="Basic and acidic residues" evidence="1">
    <location>
        <begin position="157"/>
        <end position="166"/>
    </location>
</feature>